<dbReference type="SUPFAM" id="SSF54534">
    <property type="entry name" value="FKBP-like"/>
    <property type="match status" value="1"/>
</dbReference>
<sequence length="345" mass="36948">MNRAMKRQALGIAMLATALHVGASATAMAQSRNPATPARPAAPAAPAAAAPAQAAPVADEGAAVKGTEIVARVGGSDVTAEEVRATIALLDARQQAAMARDPALLSQTVRAILANRLVLKEALAKKWDQQPTVVAQLARTRESLIVDSYLQSVTSPPDNYPAEADIKNVYEANASAFLVPRRFRMAQIVVTLTKDADKAAEEAARKKLDDIVKKIKQPGADFAALARSSSDDAASAERDGEIGWVAEPDLRTEIRSQVTGLPKSGIADPIRLEDGWHILKLVDTEASHTRPLVEVRDALVQRIRTERVEANRRAYVAELLKQTPPVVNEIALSRLLEPKGEAAPR</sequence>
<dbReference type="Pfam" id="PF00639">
    <property type="entry name" value="Rotamase"/>
    <property type="match status" value="1"/>
</dbReference>
<comment type="similarity">
    <text evidence="1">Belongs to the PpiC/parvulin rotamase family.</text>
</comment>
<evidence type="ECO:0000313" key="9">
    <source>
        <dbReference type="Proteomes" id="UP000290819"/>
    </source>
</evidence>
<dbReference type="InterPro" id="IPR027304">
    <property type="entry name" value="Trigger_fact/SurA_dom_sf"/>
</dbReference>
<dbReference type="PROSITE" id="PS50198">
    <property type="entry name" value="PPIC_PPIASE_2"/>
    <property type="match status" value="1"/>
</dbReference>
<dbReference type="PANTHER" id="PTHR47245">
    <property type="entry name" value="PEPTIDYLPROLYL ISOMERASE"/>
    <property type="match status" value="1"/>
</dbReference>
<organism evidence="8 9">
    <name type="scientific">Bradyrhizobium betae</name>
    <dbReference type="NCBI Taxonomy" id="244734"/>
    <lineage>
        <taxon>Bacteria</taxon>
        <taxon>Pseudomonadati</taxon>
        <taxon>Pseudomonadota</taxon>
        <taxon>Alphaproteobacteria</taxon>
        <taxon>Hyphomicrobiales</taxon>
        <taxon>Nitrobacteraceae</taxon>
        <taxon>Bradyrhizobium</taxon>
    </lineage>
</organism>
<evidence type="ECO:0000259" key="7">
    <source>
        <dbReference type="PROSITE" id="PS50198"/>
    </source>
</evidence>
<keyword evidence="5 8" id="KW-0413">Isomerase</keyword>
<keyword evidence="5" id="KW-0697">Rotamase</keyword>
<proteinExistence type="inferred from homology"/>
<accession>A0A4Q1UQR0</accession>
<evidence type="ECO:0000256" key="5">
    <source>
        <dbReference type="PROSITE-ProRule" id="PRU00278"/>
    </source>
</evidence>
<feature type="chain" id="PRO_5020607590" description="Parvulin-like PPIase" evidence="6">
    <location>
        <begin position="30"/>
        <end position="345"/>
    </location>
</feature>
<evidence type="ECO:0000256" key="1">
    <source>
        <dbReference type="ARBA" id="ARBA00007656"/>
    </source>
</evidence>
<gene>
    <name evidence="8" type="ORF">B5V03_33015</name>
</gene>
<dbReference type="Proteomes" id="UP000290819">
    <property type="component" value="Unassembled WGS sequence"/>
</dbReference>
<dbReference type="AlphaFoldDB" id="A0A4Q1UQR0"/>
<reference evidence="8 9" key="1">
    <citation type="submission" date="2017-03" db="EMBL/GenBank/DDBJ databases">
        <authorList>
            <person name="Safronova V.I."/>
            <person name="Sazanova A.L."/>
            <person name="Chirak E.R."/>
        </authorList>
    </citation>
    <scope>NUCLEOTIDE SEQUENCE [LARGE SCALE GENOMIC DNA]</scope>
    <source>
        <strain evidence="8 9">Opo-243</strain>
    </source>
</reference>
<evidence type="ECO:0000256" key="6">
    <source>
        <dbReference type="SAM" id="SignalP"/>
    </source>
</evidence>
<dbReference type="InterPro" id="IPR050245">
    <property type="entry name" value="PrsA_foldase"/>
</dbReference>
<dbReference type="InterPro" id="IPR046357">
    <property type="entry name" value="PPIase_dom_sf"/>
</dbReference>
<evidence type="ECO:0000256" key="3">
    <source>
        <dbReference type="ARBA" id="ARBA00030642"/>
    </source>
</evidence>
<keyword evidence="6" id="KW-0732">Signal</keyword>
<comment type="caution">
    <text evidence="8">The sequence shown here is derived from an EMBL/GenBank/DDBJ whole genome shotgun (WGS) entry which is preliminary data.</text>
</comment>
<name>A0A4Q1UQR0_9BRAD</name>
<evidence type="ECO:0000313" key="8">
    <source>
        <dbReference type="EMBL" id="RXT36480.1"/>
    </source>
</evidence>
<dbReference type="Gene3D" id="3.10.50.40">
    <property type="match status" value="1"/>
</dbReference>
<dbReference type="EMBL" id="MZXW01000050">
    <property type="protein sequence ID" value="RXT36480.1"/>
    <property type="molecule type" value="Genomic_DNA"/>
</dbReference>
<evidence type="ECO:0000256" key="4">
    <source>
        <dbReference type="ARBA" id="ARBA00031484"/>
    </source>
</evidence>
<evidence type="ECO:0000256" key="2">
    <source>
        <dbReference type="ARBA" id="ARBA00018370"/>
    </source>
</evidence>
<dbReference type="PANTHER" id="PTHR47245:SF3">
    <property type="entry name" value="PEPTIDYL-PROLYL CIS-TRANS ISOMERASE, PPIC-TYPE-RELATED"/>
    <property type="match status" value="1"/>
</dbReference>
<feature type="signal peptide" evidence="6">
    <location>
        <begin position="1"/>
        <end position="29"/>
    </location>
</feature>
<feature type="domain" description="PpiC" evidence="7">
    <location>
        <begin position="180"/>
        <end position="283"/>
    </location>
</feature>
<keyword evidence="9" id="KW-1185">Reference proteome</keyword>
<protein>
    <recommendedName>
        <fullName evidence="2">Parvulin-like PPIase</fullName>
    </recommendedName>
    <alternativeName>
        <fullName evidence="3">Peptidyl-prolyl cis-trans isomerase plp</fullName>
    </alternativeName>
    <alternativeName>
        <fullName evidence="4">Rotamase plp</fullName>
    </alternativeName>
</protein>
<dbReference type="SUPFAM" id="SSF109998">
    <property type="entry name" value="Triger factor/SurA peptide-binding domain-like"/>
    <property type="match status" value="1"/>
</dbReference>
<dbReference type="GO" id="GO:0003755">
    <property type="term" value="F:peptidyl-prolyl cis-trans isomerase activity"/>
    <property type="evidence" value="ECO:0007669"/>
    <property type="project" value="UniProtKB-KW"/>
</dbReference>
<dbReference type="InterPro" id="IPR000297">
    <property type="entry name" value="PPIase_PpiC"/>
</dbReference>